<organism evidence="1">
    <name type="scientific">Arundo donax</name>
    <name type="common">Giant reed</name>
    <name type="synonym">Donax arundinaceus</name>
    <dbReference type="NCBI Taxonomy" id="35708"/>
    <lineage>
        <taxon>Eukaryota</taxon>
        <taxon>Viridiplantae</taxon>
        <taxon>Streptophyta</taxon>
        <taxon>Embryophyta</taxon>
        <taxon>Tracheophyta</taxon>
        <taxon>Spermatophyta</taxon>
        <taxon>Magnoliopsida</taxon>
        <taxon>Liliopsida</taxon>
        <taxon>Poales</taxon>
        <taxon>Poaceae</taxon>
        <taxon>PACMAD clade</taxon>
        <taxon>Arundinoideae</taxon>
        <taxon>Arundineae</taxon>
        <taxon>Arundo</taxon>
    </lineage>
</organism>
<reference evidence="1" key="2">
    <citation type="journal article" date="2015" name="Data Brief">
        <title>Shoot transcriptome of the giant reed, Arundo donax.</title>
        <authorList>
            <person name="Barrero R.A."/>
            <person name="Guerrero F.D."/>
            <person name="Moolhuijzen P."/>
            <person name="Goolsby J.A."/>
            <person name="Tidwell J."/>
            <person name="Bellgard S.E."/>
            <person name="Bellgard M.I."/>
        </authorList>
    </citation>
    <scope>NUCLEOTIDE SEQUENCE</scope>
    <source>
        <tissue evidence="1">Shoot tissue taken approximately 20 cm above the soil surface</tissue>
    </source>
</reference>
<proteinExistence type="predicted"/>
<evidence type="ECO:0000313" key="1">
    <source>
        <dbReference type="EMBL" id="JAD24914.1"/>
    </source>
</evidence>
<reference evidence="1" key="1">
    <citation type="submission" date="2014-09" db="EMBL/GenBank/DDBJ databases">
        <authorList>
            <person name="Magalhaes I.L.F."/>
            <person name="Oliveira U."/>
            <person name="Santos F.R."/>
            <person name="Vidigal T.H.D.A."/>
            <person name="Brescovit A.D."/>
            <person name="Santos A.J."/>
        </authorList>
    </citation>
    <scope>NUCLEOTIDE SEQUENCE</scope>
    <source>
        <tissue evidence="1">Shoot tissue taken approximately 20 cm above the soil surface</tissue>
    </source>
</reference>
<dbReference type="AlphaFoldDB" id="A0A0A8YFF8"/>
<name>A0A0A8YFF8_ARUDO</name>
<dbReference type="EMBL" id="GBRH01272981">
    <property type="protein sequence ID" value="JAD24914.1"/>
    <property type="molecule type" value="Transcribed_RNA"/>
</dbReference>
<accession>A0A0A8YFF8</accession>
<sequence length="68" mass="7728">MKFKLTRRCWVNLGAHKRAESKDPLDSRACNQLPGIKHNGHEDTKTISWSLFPASKENLGQVLDDSIH</sequence>
<protein>
    <submittedName>
        <fullName evidence="1">Uncharacterized protein</fullName>
    </submittedName>
</protein>